<dbReference type="PANTHER" id="PTHR42730">
    <property type="entry name" value="2-OXOGLUTARATE SYNTHASE SUBUNIT KORC"/>
    <property type="match status" value="1"/>
</dbReference>
<gene>
    <name evidence="3" type="ORF">NSA23_04250</name>
</gene>
<dbReference type="GO" id="GO:0016903">
    <property type="term" value="F:oxidoreductase activity, acting on the aldehyde or oxo group of donors"/>
    <property type="evidence" value="ECO:0007669"/>
    <property type="project" value="InterPro"/>
</dbReference>
<keyword evidence="4" id="KW-1185">Reference proteome</keyword>
<sequence length="185" mass="20044">MEERIVVAGFGGQGVMAIGQLLTYAGMIEDKHVSWLPSYGPEMRGGTANCNVIVSDDAIGAPVIEEASAAIVMNKPSLDKFENNIVKDGKLFINSSLIEQKAEREDIDVYYIPANEIANELGNDKVANMVILGAYLEATKLVKQESVLEAFTKVFGENKAHLLPLNKEAIEKGAEAAKSQEKVTM</sequence>
<dbReference type="SUPFAM" id="SSF53323">
    <property type="entry name" value="Pyruvate-ferredoxin oxidoreductase, PFOR, domain III"/>
    <property type="match status" value="1"/>
</dbReference>
<evidence type="ECO:0000313" key="3">
    <source>
        <dbReference type="EMBL" id="MCR2043325.1"/>
    </source>
</evidence>
<dbReference type="Proteomes" id="UP001142078">
    <property type="component" value="Unassembled WGS sequence"/>
</dbReference>
<proteinExistence type="predicted"/>
<keyword evidence="1" id="KW-0560">Oxidoreductase</keyword>
<accession>A0A9X2MG10</accession>
<evidence type="ECO:0000259" key="2">
    <source>
        <dbReference type="Pfam" id="PF01558"/>
    </source>
</evidence>
<dbReference type="InterPro" id="IPR019752">
    <property type="entry name" value="Pyrv/ketoisovalerate_OxRed_cat"/>
</dbReference>
<dbReference type="PANTHER" id="PTHR42730:SF1">
    <property type="entry name" value="2-OXOGLUTARATE SYNTHASE SUBUNIT KORC"/>
    <property type="match status" value="1"/>
</dbReference>
<dbReference type="InterPro" id="IPR002869">
    <property type="entry name" value="Pyrv_flavodox_OxRed_cen"/>
</dbReference>
<feature type="domain" description="Pyruvate/ketoisovalerate oxidoreductase catalytic" evidence="2">
    <location>
        <begin position="11"/>
        <end position="175"/>
    </location>
</feature>
<dbReference type="Pfam" id="PF01558">
    <property type="entry name" value="POR"/>
    <property type="match status" value="1"/>
</dbReference>
<dbReference type="InterPro" id="IPR052554">
    <property type="entry name" value="2-oxoglutarate_synth_KorC"/>
</dbReference>
<comment type="caution">
    <text evidence="3">The sequence shown here is derived from an EMBL/GenBank/DDBJ whole genome shotgun (WGS) entry which is preliminary data.</text>
</comment>
<reference evidence="3" key="1">
    <citation type="submission" date="2022-07" db="EMBL/GenBank/DDBJ databases">
        <title>Enhanced cultured diversity of the mouse gut microbiota enables custom-made synthetic communities.</title>
        <authorList>
            <person name="Afrizal A."/>
        </authorList>
    </citation>
    <scope>NUCLEOTIDE SEQUENCE</scope>
    <source>
        <strain evidence="3">DSM 29482</strain>
    </source>
</reference>
<dbReference type="RefSeq" id="WP_257490253.1">
    <property type="nucleotide sequence ID" value="NZ_JANJZL010000002.1"/>
</dbReference>
<name>A0A9X2MG10_9FIRM</name>
<evidence type="ECO:0000313" key="4">
    <source>
        <dbReference type="Proteomes" id="UP001142078"/>
    </source>
</evidence>
<dbReference type="AlphaFoldDB" id="A0A9X2MG10"/>
<protein>
    <submittedName>
        <fullName evidence="3">2-oxoacid:acceptor oxidoreductase family protein</fullName>
    </submittedName>
</protein>
<evidence type="ECO:0000256" key="1">
    <source>
        <dbReference type="ARBA" id="ARBA00023002"/>
    </source>
</evidence>
<dbReference type="EMBL" id="JANJZL010000002">
    <property type="protein sequence ID" value="MCR2043325.1"/>
    <property type="molecule type" value="Genomic_DNA"/>
</dbReference>
<dbReference type="Gene3D" id="3.40.920.10">
    <property type="entry name" value="Pyruvate-ferredoxin oxidoreductase, PFOR, domain III"/>
    <property type="match status" value="1"/>
</dbReference>
<organism evidence="3 4">
    <name type="scientific">Anaerosalibacter massiliensis</name>
    <dbReference type="NCBI Taxonomy" id="1347392"/>
    <lineage>
        <taxon>Bacteria</taxon>
        <taxon>Bacillati</taxon>
        <taxon>Bacillota</taxon>
        <taxon>Tissierellia</taxon>
        <taxon>Tissierellales</taxon>
        <taxon>Sporanaerobacteraceae</taxon>
        <taxon>Anaerosalibacter</taxon>
    </lineage>
</organism>